<keyword evidence="2" id="KW-1185">Reference proteome</keyword>
<dbReference type="GO" id="GO:0016740">
    <property type="term" value="F:transferase activity"/>
    <property type="evidence" value="ECO:0007669"/>
    <property type="project" value="UniProtKB-KW"/>
</dbReference>
<gene>
    <name evidence="1" type="ORF">C7455_101967</name>
</gene>
<evidence type="ECO:0000313" key="1">
    <source>
        <dbReference type="EMBL" id="PWK62926.1"/>
    </source>
</evidence>
<dbReference type="Proteomes" id="UP000245708">
    <property type="component" value="Unassembled WGS sequence"/>
</dbReference>
<comment type="caution">
    <text evidence="1">The sequence shown here is derived from an EMBL/GenBank/DDBJ whole genome shotgun (WGS) entry which is preliminary data.</text>
</comment>
<proteinExistence type="predicted"/>
<accession>A0A316GTL7</accession>
<dbReference type="Gene3D" id="3.40.50.300">
    <property type="entry name" value="P-loop containing nucleotide triphosphate hydrolases"/>
    <property type="match status" value="1"/>
</dbReference>
<keyword evidence="1" id="KW-0808">Transferase</keyword>
<dbReference type="SUPFAM" id="SSF52540">
    <property type="entry name" value="P-loop containing nucleoside triphosphate hydrolases"/>
    <property type="match status" value="1"/>
</dbReference>
<name>A0A316GTL7_9RHOB</name>
<organism evidence="1 2">
    <name type="scientific">Roseicyclus mahoneyensis</name>
    <dbReference type="NCBI Taxonomy" id="164332"/>
    <lineage>
        <taxon>Bacteria</taxon>
        <taxon>Pseudomonadati</taxon>
        <taxon>Pseudomonadota</taxon>
        <taxon>Alphaproteobacteria</taxon>
        <taxon>Rhodobacterales</taxon>
        <taxon>Roseobacteraceae</taxon>
        <taxon>Roseicyclus</taxon>
    </lineage>
</organism>
<dbReference type="AlphaFoldDB" id="A0A316GTL7"/>
<protein>
    <submittedName>
        <fullName evidence="1">Sulfotransferase family protein</fullName>
    </submittedName>
</protein>
<evidence type="ECO:0000313" key="2">
    <source>
        <dbReference type="Proteomes" id="UP000245708"/>
    </source>
</evidence>
<dbReference type="RefSeq" id="WP_109665961.1">
    <property type="nucleotide sequence ID" value="NZ_QGGW01000001.1"/>
</dbReference>
<reference evidence="1 2" key="1">
    <citation type="submission" date="2018-05" db="EMBL/GenBank/DDBJ databases">
        <title>Genomic Encyclopedia of Type Strains, Phase IV (KMG-IV): sequencing the most valuable type-strain genomes for metagenomic binning, comparative biology and taxonomic classification.</title>
        <authorList>
            <person name="Goeker M."/>
        </authorList>
    </citation>
    <scope>NUCLEOTIDE SEQUENCE [LARGE SCALE GENOMIC DNA]</scope>
    <source>
        <strain evidence="1 2">DSM 16097</strain>
    </source>
</reference>
<sequence>MNGKVVLIHVPKTAGSSLRAVLAHALGSVHGSSRKLIGVDDPQKGLPYFEGLAASAARRLPELFEDGLQVISGHFRYRDIVPLLGQRRNKVSVITFLRDPVRRTLSDYYYSASGRHPGSDAFRDAYPTLEAYTRNSGEMNKQVDYLRPFENAPLDLTIANALQNIDFIGLTERFEADVGQLFDAIHAPYLPQPAQNVSVDRNPADMAYERHRALLEEILAPDIALYDAVARHRRFPR</sequence>
<dbReference type="EMBL" id="QGGW01000001">
    <property type="protein sequence ID" value="PWK62926.1"/>
    <property type="molecule type" value="Genomic_DNA"/>
</dbReference>
<dbReference type="OrthoDB" id="288532at2"/>
<dbReference type="InterPro" id="IPR027417">
    <property type="entry name" value="P-loop_NTPase"/>
</dbReference>